<keyword evidence="1" id="KW-1133">Transmembrane helix</keyword>
<feature type="transmembrane region" description="Helical" evidence="1">
    <location>
        <begin position="6"/>
        <end position="25"/>
    </location>
</feature>
<organism evidence="2 3">
    <name type="scientific">Candidatus Gottesmanbacteria bacterium CG11_big_fil_rev_8_21_14_0_20_37_11</name>
    <dbReference type="NCBI Taxonomy" id="1974575"/>
    <lineage>
        <taxon>Bacteria</taxon>
        <taxon>Candidatus Gottesmaniibacteriota</taxon>
    </lineage>
</organism>
<dbReference type="Proteomes" id="UP000230707">
    <property type="component" value="Unassembled WGS sequence"/>
</dbReference>
<evidence type="ECO:0000313" key="3">
    <source>
        <dbReference type="Proteomes" id="UP000230707"/>
    </source>
</evidence>
<dbReference type="AlphaFoldDB" id="A0A2H0NGW7"/>
<dbReference type="EMBL" id="PCWS01000100">
    <property type="protein sequence ID" value="PIR08132.1"/>
    <property type="molecule type" value="Genomic_DNA"/>
</dbReference>
<keyword evidence="1" id="KW-0812">Transmembrane</keyword>
<reference evidence="2 3" key="1">
    <citation type="submission" date="2017-09" db="EMBL/GenBank/DDBJ databases">
        <title>Depth-based differentiation of microbial function through sediment-hosted aquifers and enrichment of novel symbionts in the deep terrestrial subsurface.</title>
        <authorList>
            <person name="Probst A.J."/>
            <person name="Ladd B."/>
            <person name="Jarett J.K."/>
            <person name="Geller-Mcgrath D.E."/>
            <person name="Sieber C.M."/>
            <person name="Emerson J.B."/>
            <person name="Anantharaman K."/>
            <person name="Thomas B.C."/>
            <person name="Malmstrom R."/>
            <person name="Stieglmeier M."/>
            <person name="Klingl A."/>
            <person name="Woyke T."/>
            <person name="Ryan C.M."/>
            <person name="Banfield J.F."/>
        </authorList>
    </citation>
    <scope>NUCLEOTIDE SEQUENCE [LARGE SCALE GENOMIC DNA]</scope>
    <source>
        <strain evidence="2">CG11_big_fil_rev_8_21_14_0_20_37_11</strain>
    </source>
</reference>
<gene>
    <name evidence="2" type="ORF">COV53_04580</name>
</gene>
<protein>
    <recommendedName>
        <fullName evidence="4">POTRA domain-containing protein</fullName>
    </recommendedName>
</protein>
<evidence type="ECO:0000256" key="1">
    <source>
        <dbReference type="SAM" id="Phobius"/>
    </source>
</evidence>
<keyword evidence="1" id="KW-0472">Membrane</keyword>
<comment type="caution">
    <text evidence="2">The sequence shown here is derived from an EMBL/GenBank/DDBJ whole genome shotgun (WGS) entry which is preliminary data.</text>
</comment>
<evidence type="ECO:0000313" key="2">
    <source>
        <dbReference type="EMBL" id="PIR08132.1"/>
    </source>
</evidence>
<evidence type="ECO:0008006" key="4">
    <source>
        <dbReference type="Google" id="ProtNLM"/>
    </source>
</evidence>
<name>A0A2H0NGW7_9BACT</name>
<accession>A0A2H0NGW7</accession>
<proteinExistence type="predicted"/>
<sequence>MKKVPNRLFLPMIYFLLIFLFIFLLKEFEIKKLILISSGKDIKGLNVFNRRNLLFLDTEKISKMLLEQNKDIRTVKITKKFPHSIIIIPTARIPKALIIYKNLNYLIDEDGILLPKDNKSTTELPIIETVIVPYSSNNITDWRINKALSYLAYGLKSGIIIEKIIIDNQNDDYFISTKDGEKVIVPQINDSGYVIASLQIIISRFRIEGKFIKSIDYRVEKPIVLLKDEGKISSQ</sequence>